<gene>
    <name evidence="1" type="ORF">LCGC14_1540040</name>
</gene>
<reference evidence="1" key="1">
    <citation type="journal article" date="2015" name="Nature">
        <title>Complex archaea that bridge the gap between prokaryotes and eukaryotes.</title>
        <authorList>
            <person name="Spang A."/>
            <person name="Saw J.H."/>
            <person name="Jorgensen S.L."/>
            <person name="Zaremba-Niedzwiedzka K."/>
            <person name="Martijn J."/>
            <person name="Lind A.E."/>
            <person name="van Eijk R."/>
            <person name="Schleper C."/>
            <person name="Guy L."/>
            <person name="Ettema T.J."/>
        </authorList>
    </citation>
    <scope>NUCLEOTIDE SEQUENCE</scope>
</reference>
<dbReference type="EMBL" id="LAZR01011647">
    <property type="protein sequence ID" value="KKM60613.1"/>
    <property type="molecule type" value="Genomic_DNA"/>
</dbReference>
<sequence length="144" mass="16396">MAGVYESCTYHLSASLTSGSIASNGVYQYHEVGGLQTDSITVYPDVAGAMPDASFGPPLRRTNHLITMKVRYHSGYDIGPVSPILKIQKAYDMMKWLRERPILHDEFIMLEEFTVNFNADFTESQTRGVEFQFNYRVPERYTLV</sequence>
<accession>A0A0F9ITF7</accession>
<protein>
    <submittedName>
        <fullName evidence="1">Uncharacterized protein</fullName>
    </submittedName>
</protein>
<comment type="caution">
    <text evidence="1">The sequence shown here is derived from an EMBL/GenBank/DDBJ whole genome shotgun (WGS) entry which is preliminary data.</text>
</comment>
<evidence type="ECO:0000313" key="1">
    <source>
        <dbReference type="EMBL" id="KKM60613.1"/>
    </source>
</evidence>
<name>A0A0F9ITF7_9ZZZZ</name>
<proteinExistence type="predicted"/>
<organism evidence="1">
    <name type="scientific">marine sediment metagenome</name>
    <dbReference type="NCBI Taxonomy" id="412755"/>
    <lineage>
        <taxon>unclassified sequences</taxon>
        <taxon>metagenomes</taxon>
        <taxon>ecological metagenomes</taxon>
    </lineage>
</organism>
<dbReference type="AlphaFoldDB" id="A0A0F9ITF7"/>